<evidence type="ECO:0000256" key="4">
    <source>
        <dbReference type="SAM" id="Phobius"/>
    </source>
</evidence>
<keyword evidence="1" id="KW-0808">Transferase</keyword>
<reference evidence="7 8" key="1">
    <citation type="submission" date="2022-06" db="EMBL/GenBank/DDBJ databases">
        <title>Endosaccharibacter gen. nov., sp. nov., endophytic bacteria isolated from sugarcane.</title>
        <authorList>
            <person name="Pitiwittayakul N."/>
            <person name="Yukphan P."/>
            <person name="Charoenyingcharoen P."/>
            <person name="Tanasupawat S."/>
        </authorList>
    </citation>
    <scope>NUCLEOTIDE SEQUENCE [LARGE SCALE GENOMIC DNA]</scope>
    <source>
        <strain evidence="7 8">KSS8</strain>
    </source>
</reference>
<feature type="transmembrane region" description="Helical" evidence="4">
    <location>
        <begin position="74"/>
        <end position="103"/>
    </location>
</feature>
<evidence type="ECO:0000313" key="7">
    <source>
        <dbReference type="EMBL" id="MCQ8278301.1"/>
    </source>
</evidence>
<feature type="transmembrane region" description="Helical" evidence="4">
    <location>
        <begin position="110"/>
        <end position="127"/>
    </location>
</feature>
<dbReference type="InterPro" id="IPR050482">
    <property type="entry name" value="Sensor_HK_TwoCompSys"/>
</dbReference>
<dbReference type="InterPro" id="IPR011712">
    <property type="entry name" value="Sig_transdc_His_kin_sub3_dim/P"/>
</dbReference>
<keyword evidence="3" id="KW-0902">Two-component regulatory system</keyword>
<keyword evidence="4" id="KW-1133">Transmembrane helix</keyword>
<accession>A0ABT1W5Y5</accession>
<gene>
    <name evidence="7" type="ORF">NFI95_07540</name>
</gene>
<dbReference type="Pfam" id="PF02518">
    <property type="entry name" value="HATPase_c"/>
    <property type="match status" value="1"/>
</dbReference>
<comment type="caution">
    <text evidence="7">The sequence shown here is derived from an EMBL/GenBank/DDBJ whole genome shotgun (WGS) entry which is preliminary data.</text>
</comment>
<protein>
    <submittedName>
        <fullName evidence="7">Sensor histidine kinase</fullName>
    </submittedName>
</protein>
<feature type="domain" description="Signal transduction histidine kinase subgroup 3 dimerisation and phosphoacceptor" evidence="6">
    <location>
        <begin position="178"/>
        <end position="241"/>
    </location>
</feature>
<dbReference type="CDD" id="cd16917">
    <property type="entry name" value="HATPase_UhpB-NarQ-NarX-like"/>
    <property type="match status" value="1"/>
</dbReference>
<dbReference type="EMBL" id="JAMSKV010000005">
    <property type="protein sequence ID" value="MCQ8278301.1"/>
    <property type="molecule type" value="Genomic_DNA"/>
</dbReference>
<dbReference type="Proteomes" id="UP001524587">
    <property type="component" value="Unassembled WGS sequence"/>
</dbReference>
<evidence type="ECO:0000259" key="6">
    <source>
        <dbReference type="Pfam" id="PF07730"/>
    </source>
</evidence>
<sequence length="376" mass="39101">MSNVPESDMERHGGAIARLGRLVWLSYLLLYPLPWLDVPPSRTGLILSGLGVALFLASYAHAYGKRPRSALPDVLLMAAIGFGLSPFGGAWSVFVIFAIAFAARMEPQRHAYATMALLLTSLPLAGLALGLPWIGWAAGLLFGGLAGVGTLLQADLERRHRQLLAARHEVRVLAAAAERERIGRDLHDLLGHTLTLIAIKADLAVRLCPAAADAASREMEDVARSAREGLGEVRRAVAGMSGANLAAEWVRAGHALAAAGVVLRAEGDPDTVEPTAGAVLAMVLREAVTNVVRHATARTCFLSVARDPDGTSVLRVGDDGRGGTIEAGAGLSGMRTRIVAAGGTVTIQSRAGGGTLLSARLPVLREPAGIAATAAA</sequence>
<dbReference type="RefSeq" id="WP_422863769.1">
    <property type="nucleotide sequence ID" value="NZ_JAMSKV010000005.1"/>
</dbReference>
<keyword evidence="4" id="KW-0812">Transmembrane</keyword>
<dbReference type="InterPro" id="IPR036890">
    <property type="entry name" value="HATPase_C_sf"/>
</dbReference>
<dbReference type="Gene3D" id="1.20.5.1930">
    <property type="match status" value="1"/>
</dbReference>
<dbReference type="PANTHER" id="PTHR24421:SF63">
    <property type="entry name" value="SENSOR HISTIDINE KINASE DESK"/>
    <property type="match status" value="1"/>
</dbReference>
<dbReference type="Pfam" id="PF07730">
    <property type="entry name" value="HisKA_3"/>
    <property type="match status" value="1"/>
</dbReference>
<dbReference type="InterPro" id="IPR003594">
    <property type="entry name" value="HATPase_dom"/>
</dbReference>
<keyword evidence="4" id="KW-0472">Membrane</keyword>
<dbReference type="Gene3D" id="3.30.565.10">
    <property type="entry name" value="Histidine kinase-like ATPase, C-terminal domain"/>
    <property type="match status" value="1"/>
</dbReference>
<evidence type="ECO:0000259" key="5">
    <source>
        <dbReference type="Pfam" id="PF02518"/>
    </source>
</evidence>
<keyword evidence="8" id="KW-1185">Reference proteome</keyword>
<proteinExistence type="predicted"/>
<evidence type="ECO:0000256" key="2">
    <source>
        <dbReference type="ARBA" id="ARBA00022777"/>
    </source>
</evidence>
<name>A0ABT1W5Y5_9PROT</name>
<evidence type="ECO:0000256" key="1">
    <source>
        <dbReference type="ARBA" id="ARBA00022679"/>
    </source>
</evidence>
<evidence type="ECO:0000256" key="3">
    <source>
        <dbReference type="ARBA" id="ARBA00023012"/>
    </source>
</evidence>
<feature type="transmembrane region" description="Helical" evidence="4">
    <location>
        <begin position="45"/>
        <end position="62"/>
    </location>
</feature>
<dbReference type="PANTHER" id="PTHR24421">
    <property type="entry name" value="NITRATE/NITRITE SENSOR PROTEIN NARX-RELATED"/>
    <property type="match status" value="1"/>
</dbReference>
<feature type="domain" description="Histidine kinase/HSP90-like ATPase" evidence="5">
    <location>
        <begin position="280"/>
        <end position="363"/>
    </location>
</feature>
<organism evidence="7 8">
    <name type="scientific">Endosaccharibacter trunci</name>
    <dbReference type="NCBI Taxonomy" id="2812733"/>
    <lineage>
        <taxon>Bacteria</taxon>
        <taxon>Pseudomonadati</taxon>
        <taxon>Pseudomonadota</taxon>
        <taxon>Alphaproteobacteria</taxon>
        <taxon>Acetobacterales</taxon>
        <taxon>Acetobacteraceae</taxon>
        <taxon>Endosaccharibacter</taxon>
    </lineage>
</organism>
<keyword evidence="2 7" id="KW-0418">Kinase</keyword>
<dbReference type="GO" id="GO:0016301">
    <property type="term" value="F:kinase activity"/>
    <property type="evidence" value="ECO:0007669"/>
    <property type="project" value="UniProtKB-KW"/>
</dbReference>
<feature type="transmembrane region" description="Helical" evidence="4">
    <location>
        <begin position="15"/>
        <end position="33"/>
    </location>
</feature>
<dbReference type="SUPFAM" id="SSF55874">
    <property type="entry name" value="ATPase domain of HSP90 chaperone/DNA topoisomerase II/histidine kinase"/>
    <property type="match status" value="1"/>
</dbReference>
<evidence type="ECO:0000313" key="8">
    <source>
        <dbReference type="Proteomes" id="UP001524587"/>
    </source>
</evidence>